<keyword evidence="7" id="KW-0406">Ion transport</keyword>
<feature type="signal peptide" evidence="13">
    <location>
        <begin position="1"/>
        <end position="26"/>
    </location>
</feature>
<dbReference type="SUPFAM" id="SSF56935">
    <property type="entry name" value="Porins"/>
    <property type="match status" value="1"/>
</dbReference>
<evidence type="ECO:0000256" key="10">
    <source>
        <dbReference type="ARBA" id="ARBA00023237"/>
    </source>
</evidence>
<organism evidence="16 17">
    <name type="scientific">Paraglaciecola arctica BSs20135</name>
    <dbReference type="NCBI Taxonomy" id="493475"/>
    <lineage>
        <taxon>Bacteria</taxon>
        <taxon>Pseudomonadati</taxon>
        <taxon>Pseudomonadota</taxon>
        <taxon>Gammaproteobacteria</taxon>
        <taxon>Alteromonadales</taxon>
        <taxon>Alteromonadaceae</taxon>
        <taxon>Paraglaciecola</taxon>
    </lineage>
</organism>
<dbReference type="OrthoDB" id="7051185at2"/>
<keyword evidence="13" id="KW-0732">Signal</keyword>
<dbReference type="PANTHER" id="PTHR32552:SF81">
    <property type="entry name" value="TONB-DEPENDENT OUTER MEMBRANE RECEPTOR"/>
    <property type="match status" value="1"/>
</dbReference>
<evidence type="ECO:0000256" key="3">
    <source>
        <dbReference type="ARBA" id="ARBA00022452"/>
    </source>
</evidence>
<evidence type="ECO:0000256" key="11">
    <source>
        <dbReference type="PROSITE-ProRule" id="PRU01360"/>
    </source>
</evidence>
<comment type="similarity">
    <text evidence="11 12">Belongs to the TonB-dependent receptor family.</text>
</comment>
<keyword evidence="5 11" id="KW-0812">Transmembrane</keyword>
<dbReference type="GO" id="GO:0009279">
    <property type="term" value="C:cell outer membrane"/>
    <property type="evidence" value="ECO:0007669"/>
    <property type="project" value="UniProtKB-SubCell"/>
</dbReference>
<dbReference type="AlphaFoldDB" id="K6Z5G4"/>
<evidence type="ECO:0000256" key="4">
    <source>
        <dbReference type="ARBA" id="ARBA00022496"/>
    </source>
</evidence>
<accession>K6Z5G4</accession>
<evidence type="ECO:0000256" key="9">
    <source>
        <dbReference type="ARBA" id="ARBA00023136"/>
    </source>
</evidence>
<dbReference type="InterPro" id="IPR012910">
    <property type="entry name" value="Plug_dom"/>
</dbReference>
<reference evidence="16 17" key="1">
    <citation type="journal article" date="2017" name="Antonie Van Leeuwenhoek">
        <title>Rhizobium rhizosphaerae sp. nov., a novel species isolated from rice rhizosphere.</title>
        <authorList>
            <person name="Zhao J.J."/>
            <person name="Zhang J."/>
            <person name="Zhang R.J."/>
            <person name="Zhang C.W."/>
            <person name="Yin H.Q."/>
            <person name="Zhang X.X."/>
        </authorList>
    </citation>
    <scope>NUCLEOTIDE SEQUENCE [LARGE SCALE GENOMIC DNA]</scope>
    <source>
        <strain evidence="16 17">BSs20135</strain>
    </source>
</reference>
<keyword evidence="16" id="KW-0675">Receptor</keyword>
<keyword evidence="17" id="KW-1185">Reference proteome</keyword>
<evidence type="ECO:0000256" key="13">
    <source>
        <dbReference type="SAM" id="SignalP"/>
    </source>
</evidence>
<name>K6Z5G4_9ALTE</name>
<dbReference type="CDD" id="cd01347">
    <property type="entry name" value="ligand_gated_channel"/>
    <property type="match status" value="1"/>
</dbReference>
<feature type="chain" id="PRO_5003897933" evidence="13">
    <location>
        <begin position="27"/>
        <end position="777"/>
    </location>
</feature>
<evidence type="ECO:0000259" key="14">
    <source>
        <dbReference type="Pfam" id="PF00593"/>
    </source>
</evidence>
<evidence type="ECO:0000259" key="15">
    <source>
        <dbReference type="Pfam" id="PF07715"/>
    </source>
</evidence>
<evidence type="ECO:0000313" key="16">
    <source>
        <dbReference type="EMBL" id="GAC18680.1"/>
    </source>
</evidence>
<dbReference type="GO" id="GO:0006826">
    <property type="term" value="P:iron ion transport"/>
    <property type="evidence" value="ECO:0007669"/>
    <property type="project" value="UniProtKB-KW"/>
</dbReference>
<evidence type="ECO:0000313" key="17">
    <source>
        <dbReference type="Proteomes" id="UP000006327"/>
    </source>
</evidence>
<evidence type="ECO:0000256" key="1">
    <source>
        <dbReference type="ARBA" id="ARBA00004571"/>
    </source>
</evidence>
<evidence type="ECO:0000256" key="2">
    <source>
        <dbReference type="ARBA" id="ARBA00022448"/>
    </source>
</evidence>
<dbReference type="Pfam" id="PF00593">
    <property type="entry name" value="TonB_dep_Rec_b-barrel"/>
    <property type="match status" value="1"/>
</dbReference>
<feature type="domain" description="TonB-dependent receptor plug" evidence="15">
    <location>
        <begin position="62"/>
        <end position="175"/>
    </location>
</feature>
<keyword evidence="3 11" id="KW-1134">Transmembrane beta strand</keyword>
<evidence type="ECO:0000256" key="6">
    <source>
        <dbReference type="ARBA" id="ARBA00023004"/>
    </source>
</evidence>
<keyword evidence="10 11" id="KW-0998">Cell outer membrane</keyword>
<evidence type="ECO:0000256" key="7">
    <source>
        <dbReference type="ARBA" id="ARBA00023065"/>
    </source>
</evidence>
<dbReference type="STRING" id="493475.GARC_1708"/>
<dbReference type="PROSITE" id="PS52016">
    <property type="entry name" value="TONB_DEPENDENT_REC_3"/>
    <property type="match status" value="1"/>
</dbReference>
<feature type="domain" description="TonB-dependent receptor-like beta-barrel" evidence="14">
    <location>
        <begin position="290"/>
        <end position="742"/>
    </location>
</feature>
<comment type="subcellular location">
    <subcellularLocation>
        <location evidence="1 11">Cell outer membrane</location>
        <topology evidence="1 11">Multi-pass membrane protein</topology>
    </subcellularLocation>
</comment>
<dbReference type="Pfam" id="PF07715">
    <property type="entry name" value="Plug"/>
    <property type="match status" value="1"/>
</dbReference>
<dbReference type="PANTHER" id="PTHR32552">
    <property type="entry name" value="FERRICHROME IRON RECEPTOR-RELATED"/>
    <property type="match status" value="1"/>
</dbReference>
<comment type="caution">
    <text evidence="16">The sequence shown here is derived from an EMBL/GenBank/DDBJ whole genome shotgun (WGS) entry which is preliminary data.</text>
</comment>
<proteinExistence type="inferred from homology"/>
<dbReference type="Proteomes" id="UP000006327">
    <property type="component" value="Unassembled WGS sequence"/>
</dbReference>
<dbReference type="eggNOG" id="COG4771">
    <property type="taxonomic scope" value="Bacteria"/>
</dbReference>
<evidence type="ECO:0000256" key="5">
    <source>
        <dbReference type="ARBA" id="ARBA00022692"/>
    </source>
</evidence>
<gene>
    <name evidence="16" type="ORF">GARC_1708</name>
</gene>
<keyword evidence="4" id="KW-0410">Iron transport</keyword>
<keyword evidence="6" id="KW-0408">Iron</keyword>
<dbReference type="InterPro" id="IPR000531">
    <property type="entry name" value="Beta-barrel_TonB"/>
</dbReference>
<dbReference type="EMBL" id="BAEO01000021">
    <property type="protein sequence ID" value="GAC18680.1"/>
    <property type="molecule type" value="Genomic_DNA"/>
</dbReference>
<evidence type="ECO:0000256" key="8">
    <source>
        <dbReference type="ARBA" id="ARBA00023077"/>
    </source>
</evidence>
<keyword evidence="2 11" id="KW-0813">Transport</keyword>
<protein>
    <submittedName>
        <fullName evidence="16">TonB-dependent receptor</fullName>
    </submittedName>
</protein>
<sequence length="777" mass="84646">MRMNNFVIKPLAAAIALSISVDVAIAAESNEVQGAAMEKKVESKNLELETIVVTSQRRVQTLQEVPISVTAFSSEALEKGGIVEARDYLSQTPNVSFSEDGGAGSRSVNISVRGVSNVGLGEVVTANSIGFYIDELNVGSVSTGTINPQLQDMQRIEVLRGPQGTYFGRNSLGGALNISTKLPDEELYGEVSVNAASFGTLGGEGIFNLPISDKLMMRAVYSYNESDGEVENINPDGSDLGYEHTSGRIALRALPTDELTIDLSVTYTNEDEGGDITVPTGVINLDSQSIFGSDFKAIDELPSYPQNDSKVNRNLVELNDNEFSIVNLRVAYDFDGFEFKSITGLIDSSTSRAFDLDSTSVDALRRFNEYEATSFSQELRLQSTAVQEFDWTVGLFYAEDDIEQFNSIQAGADTSYTNPNTGEVIGLLPPIPAGFRINENNRVFKTESIALFGETVWHMNEQWDLTLGARYTQDDVKNEAFDRFAFESPVLDSKGDVSFNDFSPKVVVKYTASDDLNIYASVSQGYKSGGIDFSNDGSEASNFKPEELSSYEIGFKSSLLDSRVNLSAALFYLDWTNLQVQSNFLRVPGDISSAVEKTLNAAEVSATGVEFELTALLSEGLIASFSGGYLNSEFDSFDNAIIKGTTTPVSLSGESLPNTPELTLSGSLDYTYPVGDSGMEGFVRAEWNYRDESASNLEAVASNAGLLDLPAFPYQIDSYNVVNLRVGLRNDNFRINAYVENLFDEQYYTGTGDGFGLSGIRVKPHSTVLGVKFTYMM</sequence>
<dbReference type="InterPro" id="IPR036942">
    <property type="entry name" value="Beta-barrel_TonB_sf"/>
</dbReference>
<dbReference type="InterPro" id="IPR039426">
    <property type="entry name" value="TonB-dep_rcpt-like"/>
</dbReference>
<keyword evidence="9 11" id="KW-0472">Membrane</keyword>
<evidence type="ECO:0000256" key="12">
    <source>
        <dbReference type="RuleBase" id="RU003357"/>
    </source>
</evidence>
<dbReference type="Gene3D" id="2.40.170.20">
    <property type="entry name" value="TonB-dependent receptor, beta-barrel domain"/>
    <property type="match status" value="1"/>
</dbReference>
<dbReference type="RefSeq" id="WP_007618728.1">
    <property type="nucleotide sequence ID" value="NZ_BAEO01000021.1"/>
</dbReference>
<keyword evidence="8 12" id="KW-0798">TonB box</keyword>